<dbReference type="EMBL" id="JALJYF010000001">
    <property type="protein sequence ID" value="MCP1727187.1"/>
    <property type="molecule type" value="Genomic_DNA"/>
</dbReference>
<dbReference type="Proteomes" id="UP001523550">
    <property type="component" value="Unassembled WGS sequence"/>
</dbReference>
<dbReference type="InterPro" id="IPR018490">
    <property type="entry name" value="cNMP-bd_dom_sf"/>
</dbReference>
<evidence type="ECO:0000256" key="1">
    <source>
        <dbReference type="ARBA" id="ARBA00023015"/>
    </source>
</evidence>
<dbReference type="SUPFAM" id="SSF46785">
    <property type="entry name" value="Winged helix' DNA-binding domain"/>
    <property type="match status" value="1"/>
</dbReference>
<name>A0ABT1G7B7_9GAMM</name>
<dbReference type="InterPro" id="IPR000595">
    <property type="entry name" value="cNMP-bd_dom"/>
</dbReference>
<dbReference type="InterPro" id="IPR012318">
    <property type="entry name" value="HTH_CRP"/>
</dbReference>
<dbReference type="NCBIfam" id="NF006901">
    <property type="entry name" value="PRK09392.1"/>
    <property type="match status" value="1"/>
</dbReference>
<keyword evidence="2" id="KW-0238">DNA-binding</keyword>
<accession>A0ABT1G7B7</accession>
<evidence type="ECO:0000313" key="6">
    <source>
        <dbReference type="EMBL" id="MCP1727187.1"/>
    </source>
</evidence>
<protein>
    <submittedName>
        <fullName evidence="6">CRP/FNR family transcriptional activator FtrB</fullName>
    </submittedName>
</protein>
<reference evidence="6 7" key="1">
    <citation type="submission" date="2022-03" db="EMBL/GenBank/DDBJ databases">
        <title>Genomic Encyclopedia of Type Strains, Phase III (KMG-III): the genomes of soil and plant-associated and newly described type strains.</title>
        <authorList>
            <person name="Whitman W."/>
        </authorList>
    </citation>
    <scope>NUCLEOTIDE SEQUENCE [LARGE SCALE GENOMIC DNA]</scope>
    <source>
        <strain evidence="6 7">BSker1</strain>
    </source>
</reference>
<sequence length="231" mass="26140">METIQDEKLEALKGHRLLGVLSENARQTLLKDSLELEMPSGTTLFRQGESARFLHVVLEGRVALIGSSDHKDETVVEFFREGDVFIMPAVVLEMPYLMSARTVDDSRILLIPATPFREEVESNAALNLAVTHELSRHWRLLIRQVKDLKLRSAPQRLGSYLLSLADTDQQSGVVELPEQRGMLARRLGMTPENLSRAFNRLQDSGVRSRGRQVMLDDIPALREFCAYDELV</sequence>
<dbReference type="PANTHER" id="PTHR24567:SF26">
    <property type="entry name" value="REGULATORY PROTEIN YEIL"/>
    <property type="match status" value="1"/>
</dbReference>
<proteinExistence type="predicted"/>
<dbReference type="PANTHER" id="PTHR24567">
    <property type="entry name" value="CRP FAMILY TRANSCRIPTIONAL REGULATORY PROTEIN"/>
    <property type="match status" value="1"/>
</dbReference>
<dbReference type="SMART" id="SM00419">
    <property type="entry name" value="HTH_CRP"/>
    <property type="match status" value="1"/>
</dbReference>
<dbReference type="InterPro" id="IPR050397">
    <property type="entry name" value="Env_Response_Regulators"/>
</dbReference>
<keyword evidence="3" id="KW-0804">Transcription</keyword>
<evidence type="ECO:0000259" key="4">
    <source>
        <dbReference type="PROSITE" id="PS50042"/>
    </source>
</evidence>
<dbReference type="Pfam" id="PF13545">
    <property type="entry name" value="HTH_Crp_2"/>
    <property type="match status" value="1"/>
</dbReference>
<dbReference type="Gene3D" id="2.60.120.10">
    <property type="entry name" value="Jelly Rolls"/>
    <property type="match status" value="1"/>
</dbReference>
<evidence type="ECO:0000256" key="3">
    <source>
        <dbReference type="ARBA" id="ARBA00023163"/>
    </source>
</evidence>
<evidence type="ECO:0000256" key="2">
    <source>
        <dbReference type="ARBA" id="ARBA00023125"/>
    </source>
</evidence>
<evidence type="ECO:0000313" key="7">
    <source>
        <dbReference type="Proteomes" id="UP001523550"/>
    </source>
</evidence>
<gene>
    <name evidence="6" type="ORF">J2T60_001152</name>
</gene>
<evidence type="ECO:0000259" key="5">
    <source>
        <dbReference type="PROSITE" id="PS51063"/>
    </source>
</evidence>
<keyword evidence="7" id="KW-1185">Reference proteome</keyword>
<dbReference type="RefSeq" id="WP_253446690.1">
    <property type="nucleotide sequence ID" value="NZ_JALJYF010000001.1"/>
</dbReference>
<dbReference type="InterPro" id="IPR036390">
    <property type="entry name" value="WH_DNA-bd_sf"/>
</dbReference>
<dbReference type="Pfam" id="PF00027">
    <property type="entry name" value="cNMP_binding"/>
    <property type="match status" value="1"/>
</dbReference>
<dbReference type="InterPro" id="IPR036388">
    <property type="entry name" value="WH-like_DNA-bd_sf"/>
</dbReference>
<organism evidence="6 7">
    <name type="scientific">Natronospira proteinivora</name>
    <dbReference type="NCBI Taxonomy" id="1807133"/>
    <lineage>
        <taxon>Bacteria</taxon>
        <taxon>Pseudomonadati</taxon>
        <taxon>Pseudomonadota</taxon>
        <taxon>Gammaproteobacteria</taxon>
        <taxon>Natronospirales</taxon>
        <taxon>Natronospiraceae</taxon>
        <taxon>Natronospira</taxon>
    </lineage>
</organism>
<dbReference type="SUPFAM" id="SSF51206">
    <property type="entry name" value="cAMP-binding domain-like"/>
    <property type="match status" value="1"/>
</dbReference>
<dbReference type="PROSITE" id="PS50042">
    <property type="entry name" value="CNMP_BINDING_3"/>
    <property type="match status" value="1"/>
</dbReference>
<feature type="domain" description="HTH crp-type" evidence="5">
    <location>
        <begin position="151"/>
        <end position="219"/>
    </location>
</feature>
<dbReference type="Gene3D" id="1.10.10.10">
    <property type="entry name" value="Winged helix-like DNA-binding domain superfamily/Winged helix DNA-binding domain"/>
    <property type="match status" value="1"/>
</dbReference>
<dbReference type="CDD" id="cd00038">
    <property type="entry name" value="CAP_ED"/>
    <property type="match status" value="1"/>
</dbReference>
<feature type="domain" description="Cyclic nucleotide-binding" evidence="4">
    <location>
        <begin position="17"/>
        <end position="137"/>
    </location>
</feature>
<dbReference type="PROSITE" id="PS51063">
    <property type="entry name" value="HTH_CRP_2"/>
    <property type="match status" value="1"/>
</dbReference>
<comment type="caution">
    <text evidence="6">The sequence shown here is derived from an EMBL/GenBank/DDBJ whole genome shotgun (WGS) entry which is preliminary data.</text>
</comment>
<dbReference type="InterPro" id="IPR014710">
    <property type="entry name" value="RmlC-like_jellyroll"/>
</dbReference>
<dbReference type="SMART" id="SM00100">
    <property type="entry name" value="cNMP"/>
    <property type="match status" value="1"/>
</dbReference>
<keyword evidence="1" id="KW-0805">Transcription regulation</keyword>